<keyword evidence="6" id="KW-0282">Flagellum</keyword>
<evidence type="ECO:0000256" key="3">
    <source>
        <dbReference type="ARBA" id="ARBA00022795"/>
    </source>
</evidence>
<evidence type="ECO:0000256" key="4">
    <source>
        <dbReference type="ARBA" id="ARBA00024746"/>
    </source>
</evidence>
<dbReference type="eggNOG" id="COG1843">
    <property type="taxonomic scope" value="Bacteria"/>
</dbReference>
<sequence>METFSGTDISKTISSQDMAQTRRMVEATNVDLTGKREVSGDLGKDDFLKLLITQLSNQDPTNPMEDREFIAQMAQFSSLEQMTNLNSEFKAMSRMLGAGQAMNLLGKDVAVYDGDSRIEGSVTEVTTGSVPMVMVNDRYYSLEDVQSIRTPQQQLNQNVN</sequence>
<dbReference type="Proteomes" id="UP000007383">
    <property type="component" value="Chromosome"/>
</dbReference>
<comment type="function">
    <text evidence="4">Required for flagellar hook formation. May act as a scaffolding protein.</text>
</comment>
<gene>
    <name evidence="6" type="ordered locus">Spiaf_2098</name>
</gene>
<keyword evidence="6" id="KW-0966">Cell projection</keyword>
<proteinExistence type="inferred from homology"/>
<reference evidence="7" key="1">
    <citation type="journal article" date="2013" name="Stand. Genomic Sci.">
        <title>Complete genome sequence of the halophilic bacterium Spirochaeta africana type strain (Z-7692(T)) from the alkaline Lake Magadi in the East African Rift.</title>
        <authorList>
            <person name="Liolos K."/>
            <person name="Abt B."/>
            <person name="Scheuner C."/>
            <person name="Teshima H."/>
            <person name="Held B."/>
            <person name="Lapidus A."/>
            <person name="Nolan M."/>
            <person name="Lucas S."/>
            <person name="Deshpande S."/>
            <person name="Cheng J.F."/>
            <person name="Tapia R."/>
            <person name="Goodwin L.A."/>
            <person name="Pitluck S."/>
            <person name="Pagani I."/>
            <person name="Ivanova N."/>
            <person name="Mavromatis K."/>
            <person name="Mikhailova N."/>
            <person name="Huntemann M."/>
            <person name="Pati A."/>
            <person name="Chen A."/>
            <person name="Palaniappan K."/>
            <person name="Land M."/>
            <person name="Rohde M."/>
            <person name="Tindall B.J."/>
            <person name="Detter J.C."/>
            <person name="Goker M."/>
            <person name="Bristow J."/>
            <person name="Eisen J.A."/>
            <person name="Markowitz V."/>
            <person name="Hugenholtz P."/>
            <person name="Woyke T."/>
            <person name="Klenk H.P."/>
            <person name="Kyrpides N.C."/>
        </authorList>
    </citation>
    <scope>NUCLEOTIDE SEQUENCE</scope>
    <source>
        <strain evidence="7">ATCC 700263 / DSM 8902 / Z-7692</strain>
    </source>
</reference>
<dbReference type="PATRIC" id="fig|889378.3.peg.2085"/>
<evidence type="ECO:0000256" key="2">
    <source>
        <dbReference type="ARBA" id="ARBA00016013"/>
    </source>
</evidence>
<accession>H9UKV3</accession>
<dbReference type="HOGENOM" id="CLU_047535_1_0_12"/>
<dbReference type="Pfam" id="PF03963">
    <property type="entry name" value="FlgD"/>
    <property type="match status" value="1"/>
</dbReference>
<evidence type="ECO:0000256" key="5">
    <source>
        <dbReference type="SAM" id="MobiDB-lite"/>
    </source>
</evidence>
<dbReference type="NCBIfam" id="NF007197">
    <property type="entry name" value="PRK09618.1"/>
    <property type="match status" value="1"/>
</dbReference>
<dbReference type="InterPro" id="IPR005648">
    <property type="entry name" value="FlgD"/>
</dbReference>
<keyword evidence="6" id="KW-0969">Cilium</keyword>
<dbReference type="EMBL" id="CP003282">
    <property type="protein sequence ID" value="AFG38146.1"/>
    <property type="molecule type" value="Genomic_DNA"/>
</dbReference>
<dbReference type="RefSeq" id="WP_014456129.1">
    <property type="nucleotide sequence ID" value="NC_017098.1"/>
</dbReference>
<dbReference type="AlphaFoldDB" id="H9UKV3"/>
<dbReference type="OrthoDB" id="280334at2"/>
<evidence type="ECO:0000313" key="7">
    <source>
        <dbReference type="Proteomes" id="UP000007383"/>
    </source>
</evidence>
<dbReference type="KEGG" id="sfc:Spiaf_2098"/>
<dbReference type="STRING" id="889378.Spiaf_2098"/>
<evidence type="ECO:0000313" key="6">
    <source>
        <dbReference type="EMBL" id="AFG38146.1"/>
    </source>
</evidence>
<dbReference type="GO" id="GO:0044781">
    <property type="term" value="P:bacterial-type flagellum organization"/>
    <property type="evidence" value="ECO:0007669"/>
    <property type="project" value="UniProtKB-KW"/>
</dbReference>
<protein>
    <recommendedName>
        <fullName evidence="2">Basal-body rod modification protein FlgD</fullName>
    </recommendedName>
</protein>
<name>H9UKV3_SPIAZ</name>
<feature type="region of interest" description="Disordered" evidence="5">
    <location>
        <begin position="1"/>
        <end position="20"/>
    </location>
</feature>
<keyword evidence="7" id="KW-1185">Reference proteome</keyword>
<comment type="similarity">
    <text evidence="1">Belongs to the FlgD family.</text>
</comment>
<feature type="compositionally biased region" description="Polar residues" evidence="5">
    <location>
        <begin position="1"/>
        <end position="19"/>
    </location>
</feature>
<organism evidence="6 7">
    <name type="scientific">Spirochaeta africana (strain ATCC 700263 / DSM 8902 / Z-7692)</name>
    <dbReference type="NCBI Taxonomy" id="889378"/>
    <lineage>
        <taxon>Bacteria</taxon>
        <taxon>Pseudomonadati</taxon>
        <taxon>Spirochaetota</taxon>
        <taxon>Spirochaetia</taxon>
        <taxon>Spirochaetales</taxon>
        <taxon>Spirochaetaceae</taxon>
        <taxon>Spirochaeta</taxon>
    </lineage>
</organism>
<evidence type="ECO:0000256" key="1">
    <source>
        <dbReference type="ARBA" id="ARBA00010577"/>
    </source>
</evidence>
<keyword evidence="3" id="KW-1005">Bacterial flagellum biogenesis</keyword>